<protein>
    <submittedName>
        <fullName evidence="2">Uncharacterized protein</fullName>
    </submittedName>
</protein>
<feature type="transmembrane region" description="Helical" evidence="1">
    <location>
        <begin position="6"/>
        <end position="26"/>
    </location>
</feature>
<dbReference type="Proteomes" id="UP000004995">
    <property type="component" value="Unassembled WGS sequence"/>
</dbReference>
<dbReference type="EMBL" id="AGNK02000570">
    <property type="status" value="NOT_ANNOTATED_CDS"/>
    <property type="molecule type" value="Genomic_DNA"/>
</dbReference>
<dbReference type="HOGENOM" id="CLU_3192259_0_0_1"/>
<dbReference type="EnsemblPlants" id="KQL31724">
    <property type="protein sequence ID" value="KQL31724"/>
    <property type="gene ID" value="SETIT_020642mg"/>
</dbReference>
<reference evidence="3" key="1">
    <citation type="journal article" date="2012" name="Nat. Biotechnol.">
        <title>Reference genome sequence of the model plant Setaria.</title>
        <authorList>
            <person name="Bennetzen J.L."/>
            <person name="Schmutz J."/>
            <person name="Wang H."/>
            <person name="Percifield R."/>
            <person name="Hawkins J."/>
            <person name="Pontaroli A.C."/>
            <person name="Estep M."/>
            <person name="Feng L."/>
            <person name="Vaughn J.N."/>
            <person name="Grimwood J."/>
            <person name="Jenkins J."/>
            <person name="Barry K."/>
            <person name="Lindquist E."/>
            <person name="Hellsten U."/>
            <person name="Deshpande S."/>
            <person name="Wang X."/>
            <person name="Wu X."/>
            <person name="Mitros T."/>
            <person name="Triplett J."/>
            <person name="Yang X."/>
            <person name="Ye C.Y."/>
            <person name="Mauro-Herrera M."/>
            <person name="Wang L."/>
            <person name="Li P."/>
            <person name="Sharma M."/>
            <person name="Sharma R."/>
            <person name="Ronald P.C."/>
            <person name="Panaud O."/>
            <person name="Kellogg E.A."/>
            <person name="Brutnell T.P."/>
            <person name="Doust A.N."/>
            <person name="Tuskan G.A."/>
            <person name="Rokhsar D."/>
            <person name="Devos K.M."/>
        </authorList>
    </citation>
    <scope>NUCLEOTIDE SEQUENCE [LARGE SCALE GENOMIC DNA]</scope>
    <source>
        <strain evidence="3">cv. Yugu1</strain>
    </source>
</reference>
<reference evidence="2" key="2">
    <citation type="submission" date="2018-08" db="UniProtKB">
        <authorList>
            <consortium name="EnsemblPlants"/>
        </authorList>
    </citation>
    <scope>IDENTIFICATION</scope>
    <source>
        <strain evidence="2">Yugu1</strain>
    </source>
</reference>
<sequence>MSGSSVISFNLFGVLFVVLCVAHLCCEKSCSCHVLIHIVYWGKNQV</sequence>
<keyword evidence="1" id="KW-0472">Membrane</keyword>
<dbReference type="Gramene" id="KQL31724">
    <property type="protein sequence ID" value="KQL31724"/>
    <property type="gene ID" value="SETIT_020642mg"/>
</dbReference>
<keyword evidence="3" id="KW-1185">Reference proteome</keyword>
<dbReference type="InParanoid" id="K3Z274"/>
<dbReference type="AlphaFoldDB" id="K3Z274"/>
<proteinExistence type="predicted"/>
<evidence type="ECO:0000313" key="2">
    <source>
        <dbReference type="EnsemblPlants" id="KQL31724"/>
    </source>
</evidence>
<organism evidence="2 3">
    <name type="scientific">Setaria italica</name>
    <name type="common">Foxtail millet</name>
    <name type="synonym">Panicum italicum</name>
    <dbReference type="NCBI Taxonomy" id="4555"/>
    <lineage>
        <taxon>Eukaryota</taxon>
        <taxon>Viridiplantae</taxon>
        <taxon>Streptophyta</taxon>
        <taxon>Embryophyta</taxon>
        <taxon>Tracheophyta</taxon>
        <taxon>Spermatophyta</taxon>
        <taxon>Magnoliopsida</taxon>
        <taxon>Liliopsida</taxon>
        <taxon>Poales</taxon>
        <taxon>Poaceae</taxon>
        <taxon>PACMAD clade</taxon>
        <taxon>Panicoideae</taxon>
        <taxon>Panicodae</taxon>
        <taxon>Paniceae</taxon>
        <taxon>Cenchrinae</taxon>
        <taxon>Setaria</taxon>
    </lineage>
</organism>
<name>K3Z274_SETIT</name>
<accession>K3Z274</accession>
<keyword evidence="1" id="KW-1133">Transmembrane helix</keyword>
<evidence type="ECO:0000313" key="3">
    <source>
        <dbReference type="Proteomes" id="UP000004995"/>
    </source>
</evidence>
<evidence type="ECO:0000256" key="1">
    <source>
        <dbReference type="SAM" id="Phobius"/>
    </source>
</evidence>
<keyword evidence="1" id="KW-0812">Transmembrane</keyword>